<evidence type="ECO:0000313" key="2">
    <source>
        <dbReference type="Proteomes" id="UP000001172"/>
    </source>
</evidence>
<keyword evidence="2" id="KW-1185">Reference proteome</keyword>
<dbReference type="EMBL" id="BA000043">
    <property type="protein sequence ID" value="BAD75429.1"/>
    <property type="molecule type" value="Genomic_DNA"/>
</dbReference>
<proteinExistence type="predicted"/>
<dbReference type="KEGG" id="gka:GK1144"/>
<dbReference type="HOGENOM" id="CLU_3184159_0_0_9"/>
<dbReference type="STRING" id="235909.GK1144"/>
<accession>Q5L0V1</accession>
<protein>
    <submittedName>
        <fullName evidence="1">Uncharacterized protein</fullName>
    </submittedName>
</protein>
<dbReference type="AlphaFoldDB" id="Q5L0V1"/>
<evidence type="ECO:0000313" key="1">
    <source>
        <dbReference type="EMBL" id="BAD75429.1"/>
    </source>
</evidence>
<reference evidence="1 2" key="1">
    <citation type="journal article" date="2004" name="Nucleic Acids Res.">
        <title>Thermoadaptation trait revealed by the genome sequence of thermophilic Geobacillus kaustophilus.</title>
        <authorList>
            <person name="Takami H."/>
            <person name="Takaki Y."/>
            <person name="Chee G.J."/>
            <person name="Nishi S."/>
            <person name="Shimamura S."/>
            <person name="Suzuki H."/>
            <person name="Matsui S."/>
            <person name="Uchiyama I."/>
        </authorList>
    </citation>
    <scope>NUCLEOTIDE SEQUENCE [LARGE SCALE GENOMIC DNA]</scope>
    <source>
        <strain evidence="1 2">HTA426</strain>
    </source>
</reference>
<name>Q5L0V1_GEOKA</name>
<dbReference type="Proteomes" id="UP000001172">
    <property type="component" value="Chromosome"/>
</dbReference>
<sequence length="46" mass="5226">MSVRLVHPAAYSSCRFHGQEVGSRFSFLSWLIEMAAVNRKKLSIKS</sequence>
<organism evidence="1 2">
    <name type="scientific">Geobacillus kaustophilus (strain HTA426)</name>
    <dbReference type="NCBI Taxonomy" id="235909"/>
    <lineage>
        <taxon>Bacteria</taxon>
        <taxon>Bacillati</taxon>
        <taxon>Bacillota</taxon>
        <taxon>Bacilli</taxon>
        <taxon>Bacillales</taxon>
        <taxon>Anoxybacillaceae</taxon>
        <taxon>Geobacillus</taxon>
        <taxon>Geobacillus thermoleovorans group</taxon>
    </lineage>
</organism>
<gene>
    <name evidence="1" type="ordered locus">GK1144</name>
</gene>